<evidence type="ECO:0000256" key="1">
    <source>
        <dbReference type="SAM" id="SignalP"/>
    </source>
</evidence>
<keyword evidence="3" id="KW-1185">Reference proteome</keyword>
<name>A0ABU8BIQ4_9BRAD</name>
<dbReference type="EMBL" id="JAZHRV010000001">
    <property type="protein sequence ID" value="MEH2557858.1"/>
    <property type="molecule type" value="Genomic_DNA"/>
</dbReference>
<dbReference type="RefSeq" id="WP_108518874.1">
    <property type="nucleotide sequence ID" value="NZ_JAZHRV010000001.1"/>
</dbReference>
<feature type="signal peptide" evidence="1">
    <location>
        <begin position="1"/>
        <end position="22"/>
    </location>
</feature>
<keyword evidence="1" id="KW-0732">Signal</keyword>
<organism evidence="2 3">
    <name type="scientific">Bradyrhizobium algeriense</name>
    <dbReference type="NCBI Taxonomy" id="634784"/>
    <lineage>
        <taxon>Bacteria</taxon>
        <taxon>Pseudomonadati</taxon>
        <taxon>Pseudomonadota</taxon>
        <taxon>Alphaproteobacteria</taxon>
        <taxon>Hyphomicrobiales</taxon>
        <taxon>Nitrobacteraceae</taxon>
        <taxon>Bradyrhizobium</taxon>
    </lineage>
</organism>
<gene>
    <name evidence="2" type="ORF">V1286_005387</name>
</gene>
<accession>A0ABU8BIQ4</accession>
<proteinExistence type="predicted"/>
<evidence type="ECO:0000313" key="2">
    <source>
        <dbReference type="EMBL" id="MEH2557858.1"/>
    </source>
</evidence>
<comment type="caution">
    <text evidence="2">The sequence shown here is derived from an EMBL/GenBank/DDBJ whole genome shotgun (WGS) entry which is preliminary data.</text>
</comment>
<protein>
    <submittedName>
        <fullName evidence="2">Uncharacterized protein</fullName>
    </submittedName>
</protein>
<sequence>MRRLAQFVLIAFLPMLASTALAVDRGQFGHVPPDIRAWFKSVIAPNGVPCCDESDGHRTSYDVRGGAYWVPIEGQWMQVPERAVIRDQGNPIGEAVVWYVHHRGSIIISCFVPADAV</sequence>
<feature type="chain" id="PRO_5045922959" evidence="1">
    <location>
        <begin position="23"/>
        <end position="117"/>
    </location>
</feature>
<dbReference type="Proteomes" id="UP001364224">
    <property type="component" value="Unassembled WGS sequence"/>
</dbReference>
<evidence type="ECO:0000313" key="3">
    <source>
        <dbReference type="Proteomes" id="UP001364224"/>
    </source>
</evidence>
<reference evidence="2 3" key="1">
    <citation type="submission" date="2024-02" db="EMBL/GenBank/DDBJ databases">
        <title>Adaptive strategies in a cosmopolitan and abundant soil bacterium.</title>
        <authorList>
            <person name="Carini P."/>
        </authorList>
    </citation>
    <scope>NUCLEOTIDE SEQUENCE [LARGE SCALE GENOMIC DNA]</scope>
    <source>
        <strain evidence="2 3">AZCC 1608</strain>
    </source>
</reference>